<evidence type="ECO:0000313" key="1">
    <source>
        <dbReference type="EMBL" id="KAK1867504.1"/>
    </source>
</evidence>
<organism evidence="1 2">
    <name type="scientific">Pyropia yezoensis</name>
    <name type="common">Susabi-nori</name>
    <name type="synonym">Porphyra yezoensis</name>
    <dbReference type="NCBI Taxonomy" id="2788"/>
    <lineage>
        <taxon>Eukaryota</taxon>
        <taxon>Rhodophyta</taxon>
        <taxon>Bangiophyceae</taxon>
        <taxon>Bangiales</taxon>
        <taxon>Bangiaceae</taxon>
        <taxon>Pyropia</taxon>
    </lineage>
</organism>
<gene>
    <name evidence="1" type="ORF">I4F81_010011</name>
</gene>
<keyword evidence="2" id="KW-1185">Reference proteome</keyword>
<accession>A0ACC3CC30</accession>
<reference evidence="1" key="1">
    <citation type="submission" date="2019-11" db="EMBL/GenBank/DDBJ databases">
        <title>Nori genome reveals adaptations in red seaweeds to the harsh intertidal environment.</title>
        <authorList>
            <person name="Wang D."/>
            <person name="Mao Y."/>
        </authorList>
    </citation>
    <scope>NUCLEOTIDE SEQUENCE</scope>
    <source>
        <tissue evidence="1">Gametophyte</tissue>
    </source>
</reference>
<name>A0ACC3CC30_PYRYE</name>
<protein>
    <submittedName>
        <fullName evidence="1">Uncharacterized protein</fullName>
    </submittedName>
</protein>
<dbReference type="Proteomes" id="UP000798662">
    <property type="component" value="Chromosome 3"/>
</dbReference>
<evidence type="ECO:0000313" key="2">
    <source>
        <dbReference type="Proteomes" id="UP000798662"/>
    </source>
</evidence>
<sequence>MLSRWKAGAAPSTRLIRWLATDTTGGVRPPSTSPANATGTPSATTTATTTSADATTTATPSTATTTAASTDTSASSKPAAGAPARPPRQRTPYHTKSRPVPGKATAGANAAAVAAFLPPTPGEPVGRAWRAGELRLKSYADLHALWFVLLRERAVLDTTAEWCRGARRHPVRVASSLVKVKKSMARVKSVVGERVRAFKAKKEREAAAAAAAAGGGERGEALATMGGEKEVGPAGLATLMRTEDAPQGVLRGRRGRGGGRRA</sequence>
<comment type="caution">
    <text evidence="1">The sequence shown here is derived from an EMBL/GenBank/DDBJ whole genome shotgun (WGS) entry which is preliminary data.</text>
</comment>
<proteinExistence type="predicted"/>
<dbReference type="EMBL" id="CM020620">
    <property type="protein sequence ID" value="KAK1867504.1"/>
    <property type="molecule type" value="Genomic_DNA"/>
</dbReference>